<dbReference type="PROSITE" id="PS51842">
    <property type="entry name" value="IF_ROD_2"/>
    <property type="match status" value="1"/>
</dbReference>
<dbReference type="KEGG" id="pmrn:116948699"/>
<keyword evidence="7" id="KW-1185">Reference proteome</keyword>
<evidence type="ECO:0000256" key="4">
    <source>
        <dbReference type="SAM" id="Coils"/>
    </source>
</evidence>
<name>A0AAJ7TPB4_PETMA</name>
<feature type="compositionally biased region" description="Low complexity" evidence="5">
    <location>
        <begin position="1"/>
        <end position="45"/>
    </location>
</feature>
<dbReference type="SUPFAM" id="SSF64593">
    <property type="entry name" value="Intermediate filament protein, coiled coil region"/>
    <property type="match status" value="2"/>
</dbReference>
<evidence type="ECO:0000256" key="3">
    <source>
        <dbReference type="RuleBase" id="RU000685"/>
    </source>
</evidence>
<accession>A0AAJ7TPB4</accession>
<reference evidence="8" key="1">
    <citation type="submission" date="2025-08" db="UniProtKB">
        <authorList>
            <consortium name="RefSeq"/>
        </authorList>
    </citation>
    <scope>IDENTIFICATION</scope>
    <source>
        <tissue evidence="8">Sperm</tissue>
    </source>
</reference>
<dbReference type="InterPro" id="IPR002957">
    <property type="entry name" value="Keratin_I"/>
</dbReference>
<organism evidence="7 8">
    <name type="scientific">Petromyzon marinus</name>
    <name type="common">Sea lamprey</name>
    <dbReference type="NCBI Taxonomy" id="7757"/>
    <lineage>
        <taxon>Eukaryota</taxon>
        <taxon>Metazoa</taxon>
        <taxon>Chordata</taxon>
        <taxon>Craniata</taxon>
        <taxon>Vertebrata</taxon>
        <taxon>Cyclostomata</taxon>
        <taxon>Hyperoartia</taxon>
        <taxon>Petromyzontiformes</taxon>
        <taxon>Petromyzontidae</taxon>
        <taxon>Petromyzon</taxon>
    </lineage>
</organism>
<evidence type="ECO:0000313" key="8">
    <source>
        <dbReference type="RefSeq" id="XP_032821560.1"/>
    </source>
</evidence>
<feature type="coiled-coil region" evidence="4">
    <location>
        <begin position="265"/>
        <end position="299"/>
    </location>
</feature>
<keyword evidence="1 3" id="KW-0403">Intermediate filament</keyword>
<evidence type="ECO:0000256" key="5">
    <source>
        <dbReference type="SAM" id="MobiDB-lite"/>
    </source>
</evidence>
<evidence type="ECO:0000256" key="1">
    <source>
        <dbReference type="ARBA" id="ARBA00022754"/>
    </source>
</evidence>
<dbReference type="GO" id="GO:0005198">
    <property type="term" value="F:structural molecule activity"/>
    <property type="evidence" value="ECO:0007669"/>
    <property type="project" value="InterPro"/>
</dbReference>
<feature type="region of interest" description="Disordered" evidence="5">
    <location>
        <begin position="1"/>
        <end position="50"/>
    </location>
</feature>
<dbReference type="PROSITE" id="PS00226">
    <property type="entry name" value="IF_ROD_1"/>
    <property type="match status" value="1"/>
</dbReference>
<dbReference type="GO" id="GO:0005882">
    <property type="term" value="C:intermediate filament"/>
    <property type="evidence" value="ECO:0007669"/>
    <property type="project" value="UniProtKB-KW"/>
</dbReference>
<evidence type="ECO:0000259" key="6">
    <source>
        <dbReference type="PROSITE" id="PS51842"/>
    </source>
</evidence>
<dbReference type="Gene3D" id="1.20.5.500">
    <property type="entry name" value="Single helix bin"/>
    <property type="match status" value="1"/>
</dbReference>
<feature type="domain" description="IF rod" evidence="6">
    <location>
        <begin position="56"/>
        <end position="367"/>
    </location>
</feature>
<dbReference type="GeneID" id="116948699"/>
<proteinExistence type="inferred from homology"/>
<dbReference type="PANTHER" id="PTHR23239:SF344">
    <property type="entry name" value="KERATIN, TYPE I CYTOSKELETAL 15-LIKE"/>
    <property type="match status" value="1"/>
</dbReference>
<dbReference type="AlphaFoldDB" id="A0AAJ7TPB4"/>
<dbReference type="Gene3D" id="1.20.5.1160">
    <property type="entry name" value="Vasodilator-stimulated phosphoprotein"/>
    <property type="match status" value="1"/>
</dbReference>
<comment type="similarity">
    <text evidence="3">Belongs to the intermediate filament family.</text>
</comment>
<dbReference type="PANTHER" id="PTHR23239">
    <property type="entry name" value="INTERMEDIATE FILAMENT"/>
    <property type="match status" value="1"/>
</dbReference>
<dbReference type="PRINTS" id="PR01248">
    <property type="entry name" value="TYPE1KERATIN"/>
</dbReference>
<gene>
    <name evidence="8" type="primary">LOC116948699</name>
</gene>
<evidence type="ECO:0000256" key="2">
    <source>
        <dbReference type="ARBA" id="ARBA00023054"/>
    </source>
</evidence>
<keyword evidence="2 4" id="KW-0175">Coiled coil</keyword>
<feature type="coiled-coil region" evidence="4">
    <location>
        <begin position="165"/>
        <end position="192"/>
    </location>
</feature>
<protein>
    <submittedName>
        <fullName evidence="8">Keratin, type I cytoskeletal 18-like</fullName>
    </submittedName>
</protein>
<dbReference type="InterPro" id="IPR039008">
    <property type="entry name" value="IF_rod_dom"/>
</dbReference>
<dbReference type="Pfam" id="PF00038">
    <property type="entry name" value="Filament"/>
    <property type="match status" value="1"/>
</dbReference>
<dbReference type="Gene3D" id="1.20.5.170">
    <property type="match status" value="1"/>
</dbReference>
<dbReference type="InterPro" id="IPR018039">
    <property type="entry name" value="IF_conserved"/>
</dbReference>
<feature type="coiled-coil region" evidence="4">
    <location>
        <begin position="332"/>
        <end position="359"/>
    </location>
</feature>
<dbReference type="Proteomes" id="UP001318040">
    <property type="component" value="Chromosome 34"/>
</dbReference>
<dbReference type="SMART" id="SM01391">
    <property type="entry name" value="Filament"/>
    <property type="match status" value="1"/>
</dbReference>
<dbReference type="RefSeq" id="XP_032821560.1">
    <property type="nucleotide sequence ID" value="XM_032965669.1"/>
</dbReference>
<sequence length="421" mass="47386">MSFSSHSASGSSSPRTATTRSFSSSSRMASSRRMATIASASSMSSLPTLKGLHGDEKAEMQGLNGRLATYIERVRSLDEANRRTELQIKELVEKRPSGAVELRQYHEAARELREQILKATMTNARLHVELDNGRLAAEDFRAKLESEVSIHTSVESDITNLRRAIDETNVTRMSLEGQVEQLEEQILHMQKSHADEKSSLLKEIEESSISVEVDSVKGHNLNDIIAEIRTQYEALIKSNLQEMEVWYKSKVDAIHPRISQNSEELGTLRQQLSEQRRAMQALYAEAETLRSTVSSLNEAAQDVEAHSAEGLAGLAGSISRLLSELGSARGDIDRQLREHETLLNTKMRLEEEIETYRRLLEGQHSHYEERTTVRVTKDEKEKPNKITKKMVKVVTQEIIDGRVVSERSETQDVQLTSSDSQ</sequence>
<evidence type="ECO:0000313" key="7">
    <source>
        <dbReference type="Proteomes" id="UP001318040"/>
    </source>
</evidence>